<feature type="transmembrane region" description="Helical" evidence="1">
    <location>
        <begin position="179"/>
        <end position="195"/>
    </location>
</feature>
<gene>
    <name evidence="2" type="ORF">GCM10022246_31730</name>
</gene>
<evidence type="ECO:0000313" key="2">
    <source>
        <dbReference type="EMBL" id="GAA3977117.1"/>
    </source>
</evidence>
<protein>
    <submittedName>
        <fullName evidence="2">Uncharacterized protein</fullName>
    </submittedName>
</protein>
<keyword evidence="1" id="KW-0472">Membrane</keyword>
<accession>A0ABP7Q621</accession>
<feature type="transmembrane region" description="Helical" evidence="1">
    <location>
        <begin position="151"/>
        <end position="167"/>
    </location>
</feature>
<sequence>MIFLFNFEKQSTFKMSNSEEQLNALKDIRKMMDRSSRFISLSGLSGVFAGFIALIGAYFANDEIDKFINGRGYSFGVEGEMDLEYNLIKLALIILFVALAGGILFTYRKSQRNNLPIWDKTSKSLIINLFTPLVAGGLFIIALLLNHPNTYSIIAPTCLIFYGLALINASKYTYSDIRYLGYLEVFLGLVCMFYVGYGLIFWAVGFGVLHIIYGLVMYFKYEKGQ</sequence>
<keyword evidence="1" id="KW-1133">Transmembrane helix</keyword>
<dbReference type="EMBL" id="BAABAK010000016">
    <property type="protein sequence ID" value="GAA3977117.1"/>
    <property type="molecule type" value="Genomic_DNA"/>
</dbReference>
<organism evidence="2 3">
    <name type="scientific">Pedobacter ginsengiterrae</name>
    <dbReference type="NCBI Taxonomy" id="871696"/>
    <lineage>
        <taxon>Bacteria</taxon>
        <taxon>Pseudomonadati</taxon>
        <taxon>Bacteroidota</taxon>
        <taxon>Sphingobacteriia</taxon>
        <taxon>Sphingobacteriales</taxon>
        <taxon>Sphingobacteriaceae</taxon>
        <taxon>Pedobacter</taxon>
    </lineage>
</organism>
<feature type="transmembrane region" description="Helical" evidence="1">
    <location>
        <begin position="125"/>
        <end position="145"/>
    </location>
</feature>
<evidence type="ECO:0000256" key="1">
    <source>
        <dbReference type="SAM" id="Phobius"/>
    </source>
</evidence>
<proteinExistence type="predicted"/>
<keyword evidence="3" id="KW-1185">Reference proteome</keyword>
<feature type="transmembrane region" description="Helical" evidence="1">
    <location>
        <begin position="38"/>
        <end position="60"/>
    </location>
</feature>
<reference evidence="3" key="1">
    <citation type="journal article" date="2019" name="Int. J. Syst. Evol. Microbiol.">
        <title>The Global Catalogue of Microorganisms (GCM) 10K type strain sequencing project: providing services to taxonomists for standard genome sequencing and annotation.</title>
        <authorList>
            <consortium name="The Broad Institute Genomics Platform"/>
            <consortium name="The Broad Institute Genome Sequencing Center for Infectious Disease"/>
            <person name="Wu L."/>
            <person name="Ma J."/>
        </authorList>
    </citation>
    <scope>NUCLEOTIDE SEQUENCE [LARGE SCALE GENOMIC DNA]</scope>
    <source>
        <strain evidence="3">JCM 17338</strain>
    </source>
</reference>
<name>A0ABP7Q621_9SPHI</name>
<comment type="caution">
    <text evidence="2">The sequence shown here is derived from an EMBL/GenBank/DDBJ whole genome shotgun (WGS) entry which is preliminary data.</text>
</comment>
<dbReference type="Proteomes" id="UP001501081">
    <property type="component" value="Unassembled WGS sequence"/>
</dbReference>
<keyword evidence="1" id="KW-0812">Transmembrane</keyword>
<feature type="transmembrane region" description="Helical" evidence="1">
    <location>
        <begin position="87"/>
        <end position="105"/>
    </location>
</feature>
<feature type="transmembrane region" description="Helical" evidence="1">
    <location>
        <begin position="201"/>
        <end position="219"/>
    </location>
</feature>
<evidence type="ECO:0000313" key="3">
    <source>
        <dbReference type="Proteomes" id="UP001501081"/>
    </source>
</evidence>